<evidence type="ECO:0000313" key="1">
    <source>
        <dbReference type="EMBL" id="EMA09996.1"/>
    </source>
</evidence>
<dbReference type="Proteomes" id="UP000011659">
    <property type="component" value="Unassembled WGS sequence"/>
</dbReference>
<evidence type="ECO:0000313" key="3">
    <source>
        <dbReference type="Proteomes" id="UP000011659"/>
    </source>
</evidence>
<dbReference type="KEGG" id="hsin:KDQ40_22270"/>
<dbReference type="RefSeq" id="WP_004966115.1">
    <property type="nucleotide sequence ID" value="NZ_AOLR01000037.1"/>
</dbReference>
<evidence type="ECO:0000313" key="2">
    <source>
        <dbReference type="EMBL" id="QUJ74976.1"/>
    </source>
</evidence>
<dbReference type="EMBL" id="AOLR01000037">
    <property type="protein sequence ID" value="EMA09996.1"/>
    <property type="molecule type" value="Genomic_DNA"/>
</dbReference>
<geneLocation type="plasmid" evidence="2 4">
    <name>pHsi139</name>
</geneLocation>
<name>M0JLY5_9EURY</name>
<dbReference type="OrthoDB" id="335918at2157"/>
<accession>M0JLY5</accession>
<dbReference type="EMBL" id="CP073372">
    <property type="protein sequence ID" value="QUJ74976.1"/>
    <property type="molecule type" value="Genomic_DNA"/>
</dbReference>
<reference evidence="2" key="2">
    <citation type="submission" date="2021-04" db="EMBL/GenBank/DDBJ databases">
        <title>Complete Genome sequence and Methylome Analysis of the Haloarchaeon Haloarcula sinaiiensis.</title>
        <authorList>
            <person name="Fomenkov A."/>
            <person name="DasSarma P."/>
            <person name="DasSarma S."/>
            <person name="Roberts R.J."/>
        </authorList>
    </citation>
    <scope>NUCLEOTIDE SEQUENCE</scope>
    <source>
        <strain evidence="2">ATCC 33800</strain>
        <plasmid evidence="2">pHsi139</plasmid>
    </source>
</reference>
<dbReference type="AlphaFoldDB" id="M0JLY5"/>
<protein>
    <submittedName>
        <fullName evidence="1">Uncharacterized protein</fullName>
    </submittedName>
</protein>
<dbReference type="GeneID" id="64825744"/>
<reference evidence="1 3" key="1">
    <citation type="journal article" date="2014" name="PLoS Genet.">
        <title>Phylogenetically driven sequencing of extremely halophilic archaea reveals strategies for static and dynamic osmo-response.</title>
        <authorList>
            <person name="Becker E.A."/>
            <person name="Seitzer P.M."/>
            <person name="Tritt A."/>
            <person name="Larsen D."/>
            <person name="Krusor M."/>
            <person name="Yao A.I."/>
            <person name="Wu D."/>
            <person name="Madern D."/>
            <person name="Eisen J.A."/>
            <person name="Darling A.E."/>
            <person name="Facciotti M.T."/>
        </authorList>
    </citation>
    <scope>NUCLEOTIDE SEQUENCE [LARGE SCALE GENOMIC DNA]</scope>
    <source>
        <strain evidence="1 3">ATCC 33800</strain>
    </source>
</reference>
<evidence type="ECO:0000313" key="4">
    <source>
        <dbReference type="Proteomes" id="UP000682967"/>
    </source>
</evidence>
<keyword evidence="3" id="KW-1185">Reference proteome</keyword>
<keyword evidence="2" id="KW-0614">Plasmid</keyword>
<organism evidence="1 3">
    <name type="scientific">Haloarcula marismortui ATCC 33800</name>
    <dbReference type="NCBI Taxonomy" id="662476"/>
    <lineage>
        <taxon>Archaea</taxon>
        <taxon>Methanobacteriati</taxon>
        <taxon>Methanobacteriota</taxon>
        <taxon>Stenosarchaea group</taxon>
        <taxon>Halobacteria</taxon>
        <taxon>Halobacteriales</taxon>
        <taxon>Haloarculaceae</taxon>
        <taxon>Haloarcula</taxon>
    </lineage>
</organism>
<dbReference type="Proteomes" id="UP000682967">
    <property type="component" value="Plasmid pHsi139"/>
</dbReference>
<gene>
    <name evidence="1" type="ORF">C436_18296</name>
    <name evidence="2" type="ORF">KDQ40_22270</name>
</gene>
<proteinExistence type="predicted"/>
<sequence length="290" mass="33457">MTAENYRYADGKPEAQLVNYNTVRPAELKLLYRELDTPSGSVNLSTLRSQLTIGDDDHLNQCLNFMHGLDFIERPEDRVIEPINKDVFPNLSFEAKLLHHLHQQERPQDHLAAIQGVAFDEAPKTLERDLLVTYLNRELDYINWNKTKVNMWYRLYEGIGAIDYIDSRAIVLSPVRALLYELLERFEETENSNDFGEAVTWIEQYFMTVLSARPGTAQLHRGVTDTLQNLIDDGIVEVRGMADAQNEVQLPETHSRTEKPAIKEFSLNDLPKAESAKYRYPLERFTEVAQ</sequence>
<dbReference type="PATRIC" id="fig|662476.7.peg.3663"/>